<dbReference type="OrthoDB" id="3213974at2759"/>
<evidence type="ECO:0000256" key="1">
    <source>
        <dbReference type="SAM" id="MobiDB-lite"/>
    </source>
</evidence>
<sequence>MPMLFIIFLLLKRNKRPRPKPTVKFRDLEETIFGQEIDSNAGNSETEAGDQSKEDSDAWLDNRTIDFSDSEDESDYKSCSTQVFLGSEDARLDAPELLDLLSDRSITIGAQN</sequence>
<name>A0A1J8PTI3_9AGAM</name>
<feature type="region of interest" description="Disordered" evidence="1">
    <location>
        <begin position="36"/>
        <end position="61"/>
    </location>
</feature>
<comment type="caution">
    <text evidence="2">The sequence shown here is derived from an EMBL/GenBank/DDBJ whole genome shotgun (WGS) entry which is preliminary data.</text>
</comment>
<evidence type="ECO:0000313" key="3">
    <source>
        <dbReference type="Proteomes" id="UP000183567"/>
    </source>
</evidence>
<protein>
    <submittedName>
        <fullName evidence="2">Uncharacterized protein</fullName>
    </submittedName>
</protein>
<keyword evidence="3" id="KW-1185">Reference proteome</keyword>
<accession>A0A1J8PTI3</accession>
<dbReference type="Proteomes" id="UP000183567">
    <property type="component" value="Unassembled WGS sequence"/>
</dbReference>
<gene>
    <name evidence="2" type="ORF">AZE42_07149</name>
</gene>
<dbReference type="EMBL" id="LVVM01004611">
    <property type="protein sequence ID" value="OJA12518.1"/>
    <property type="molecule type" value="Genomic_DNA"/>
</dbReference>
<reference evidence="2 3" key="1">
    <citation type="submission" date="2016-03" db="EMBL/GenBank/DDBJ databases">
        <title>Comparative genomics of the ectomycorrhizal sister species Rhizopogon vinicolor and Rhizopogon vesiculosus (Basidiomycota: Boletales) reveals a divergence of the mating type B locus.</title>
        <authorList>
            <person name="Mujic A.B."/>
            <person name="Kuo A."/>
            <person name="Tritt A."/>
            <person name="Lipzen A."/>
            <person name="Chen C."/>
            <person name="Johnson J."/>
            <person name="Sharma A."/>
            <person name="Barry K."/>
            <person name="Grigoriev I.V."/>
            <person name="Spatafora J.W."/>
        </authorList>
    </citation>
    <scope>NUCLEOTIDE SEQUENCE [LARGE SCALE GENOMIC DNA]</scope>
    <source>
        <strain evidence="2 3">AM-OR11-056</strain>
    </source>
</reference>
<organism evidence="2 3">
    <name type="scientific">Rhizopogon vesiculosus</name>
    <dbReference type="NCBI Taxonomy" id="180088"/>
    <lineage>
        <taxon>Eukaryota</taxon>
        <taxon>Fungi</taxon>
        <taxon>Dikarya</taxon>
        <taxon>Basidiomycota</taxon>
        <taxon>Agaricomycotina</taxon>
        <taxon>Agaricomycetes</taxon>
        <taxon>Agaricomycetidae</taxon>
        <taxon>Boletales</taxon>
        <taxon>Suillineae</taxon>
        <taxon>Rhizopogonaceae</taxon>
        <taxon>Rhizopogon</taxon>
    </lineage>
</organism>
<evidence type="ECO:0000313" key="2">
    <source>
        <dbReference type="EMBL" id="OJA12518.1"/>
    </source>
</evidence>
<feature type="compositionally biased region" description="Polar residues" evidence="1">
    <location>
        <begin position="37"/>
        <end position="46"/>
    </location>
</feature>
<dbReference type="AlphaFoldDB" id="A0A1J8PTI3"/>
<proteinExistence type="predicted"/>